<evidence type="ECO:0000259" key="2">
    <source>
        <dbReference type="Pfam" id="PF00501"/>
    </source>
</evidence>
<accession>A0A5M3MGH1</accession>
<dbReference type="Pfam" id="PF00501">
    <property type="entry name" value="AMP-binding"/>
    <property type="match status" value="1"/>
</dbReference>
<feature type="domain" description="AMP-dependent synthetase/ligase" evidence="2">
    <location>
        <begin position="29"/>
        <end position="429"/>
    </location>
</feature>
<dbReference type="AlphaFoldDB" id="A0A5M3MGH1"/>
<dbReference type="PANTHER" id="PTHR24096:SF422">
    <property type="entry name" value="BCDNA.GH02901"/>
    <property type="match status" value="1"/>
</dbReference>
<dbReference type="GO" id="GO:0016405">
    <property type="term" value="F:CoA-ligase activity"/>
    <property type="evidence" value="ECO:0007669"/>
    <property type="project" value="TreeGrafter"/>
</dbReference>
<keyword evidence="5" id="KW-1185">Reference proteome</keyword>
<dbReference type="RefSeq" id="XP_007771816.1">
    <property type="nucleotide sequence ID" value="XM_007773626.1"/>
</dbReference>
<dbReference type="InterPro" id="IPR042099">
    <property type="entry name" value="ANL_N_sf"/>
</dbReference>
<name>A0A5M3MGH1_CONPW</name>
<evidence type="ECO:0000256" key="1">
    <source>
        <dbReference type="SAM" id="MobiDB-lite"/>
    </source>
</evidence>
<dbReference type="InterPro" id="IPR025110">
    <property type="entry name" value="AMP-bd_C"/>
</dbReference>
<dbReference type="PROSITE" id="PS00455">
    <property type="entry name" value="AMP_BINDING"/>
    <property type="match status" value="1"/>
</dbReference>
<proteinExistence type="predicted"/>
<dbReference type="EMBL" id="JH711583">
    <property type="protein sequence ID" value="EIW78030.1"/>
    <property type="molecule type" value="Genomic_DNA"/>
</dbReference>
<dbReference type="PANTHER" id="PTHR24096">
    <property type="entry name" value="LONG-CHAIN-FATTY-ACID--COA LIGASE"/>
    <property type="match status" value="1"/>
</dbReference>
<dbReference type="InterPro" id="IPR000873">
    <property type="entry name" value="AMP-dep_synth/lig_dom"/>
</dbReference>
<dbReference type="Proteomes" id="UP000053558">
    <property type="component" value="Unassembled WGS sequence"/>
</dbReference>
<feature type="compositionally biased region" description="Low complexity" evidence="1">
    <location>
        <begin position="388"/>
        <end position="400"/>
    </location>
</feature>
<protein>
    <submittedName>
        <fullName evidence="4">Acetyl-CoA synthetase-like protein</fullName>
    </submittedName>
</protein>
<dbReference type="Gene3D" id="3.40.50.12780">
    <property type="entry name" value="N-terminal domain of ligase-like"/>
    <property type="match status" value="1"/>
</dbReference>
<dbReference type="InterPro" id="IPR045851">
    <property type="entry name" value="AMP-bd_C_sf"/>
</dbReference>
<dbReference type="Pfam" id="PF13193">
    <property type="entry name" value="AMP-binding_C"/>
    <property type="match status" value="1"/>
</dbReference>
<comment type="caution">
    <text evidence="4">The sequence shown here is derived from an EMBL/GenBank/DDBJ whole genome shotgun (WGS) entry which is preliminary data.</text>
</comment>
<feature type="domain" description="AMP-binding enzyme C-terminal" evidence="3">
    <location>
        <begin position="479"/>
        <end position="565"/>
    </location>
</feature>
<dbReference type="GeneID" id="19208212"/>
<dbReference type="SUPFAM" id="SSF56801">
    <property type="entry name" value="Acetyl-CoA synthetase-like"/>
    <property type="match status" value="1"/>
</dbReference>
<dbReference type="InterPro" id="IPR020845">
    <property type="entry name" value="AMP-binding_CS"/>
</dbReference>
<dbReference type="OMA" id="TEYLNIW"/>
<sequence>MHHTSLYPPLPPYNAANAHHFTLARPDQEQWPEFTIHIDASTGEERTFKQFKERVLDAATSLDAIGIKREAGHVVGMLSENCLDYMVLFHALLVLTVPSSLLSSYATPRELSHAVQLTGPTHVFTSPGLVRKAQEAGVPKDCIFIMGESGKDGYVSLGELIKQAHSKGIPRTPVREANKDTIAYFIFSSGTSGLPKAVMLSHGNLCALVMHNSVSAQEHAKVLPPPPATPNATLIPLPLHHAMGLMVVNVIGLLAPSTIVILSQWDINAWFDTIEKYRVQNLYLVPSLLHQVAHHKRFETTDFSSVQRFGSGAAALPTSLANKIKRRISALERVGSAYGMSEATISITVTPQPGALDGRVKDIQGSVGILVPGTEARIVRVPSEGDESASGASGDPAAGWDGDGPGPMCGPNEPGELWVRGPHVALGYYKNEKATRETFVNGWLRTGDLMRISEDGVVYFEDRAKDTLKISGMQVSPREIEDTLLAHPEGLLSDVTVSGVRGGRTADEKVPRAWVVLSPAGRRLVGEKEIVQRLEAWTREALSRYKWLRGGVGIVDQIPKSPTGKVLRRVLVEAYEKEMDKEQLVYKAKL</sequence>
<dbReference type="OrthoDB" id="1898221at2759"/>
<dbReference type="Gene3D" id="3.30.300.30">
    <property type="match status" value="1"/>
</dbReference>
<gene>
    <name evidence="4" type="ORF">CONPUDRAFT_62130</name>
</gene>
<organism evidence="4 5">
    <name type="scientific">Coniophora puteana (strain RWD-64-598)</name>
    <name type="common">Brown rot fungus</name>
    <dbReference type="NCBI Taxonomy" id="741705"/>
    <lineage>
        <taxon>Eukaryota</taxon>
        <taxon>Fungi</taxon>
        <taxon>Dikarya</taxon>
        <taxon>Basidiomycota</taxon>
        <taxon>Agaricomycotina</taxon>
        <taxon>Agaricomycetes</taxon>
        <taxon>Agaricomycetidae</taxon>
        <taxon>Boletales</taxon>
        <taxon>Coniophorineae</taxon>
        <taxon>Coniophoraceae</taxon>
        <taxon>Coniophora</taxon>
    </lineage>
</organism>
<evidence type="ECO:0000259" key="3">
    <source>
        <dbReference type="Pfam" id="PF13193"/>
    </source>
</evidence>
<evidence type="ECO:0000313" key="4">
    <source>
        <dbReference type="EMBL" id="EIW78030.1"/>
    </source>
</evidence>
<dbReference type="KEGG" id="cput:CONPUDRAFT_62130"/>
<feature type="region of interest" description="Disordered" evidence="1">
    <location>
        <begin position="383"/>
        <end position="411"/>
    </location>
</feature>
<evidence type="ECO:0000313" key="5">
    <source>
        <dbReference type="Proteomes" id="UP000053558"/>
    </source>
</evidence>
<reference evidence="5" key="1">
    <citation type="journal article" date="2012" name="Science">
        <title>The Paleozoic origin of enzymatic lignin decomposition reconstructed from 31 fungal genomes.</title>
        <authorList>
            <person name="Floudas D."/>
            <person name="Binder M."/>
            <person name="Riley R."/>
            <person name="Barry K."/>
            <person name="Blanchette R.A."/>
            <person name="Henrissat B."/>
            <person name="Martinez A.T."/>
            <person name="Otillar R."/>
            <person name="Spatafora J.W."/>
            <person name="Yadav J.S."/>
            <person name="Aerts A."/>
            <person name="Benoit I."/>
            <person name="Boyd A."/>
            <person name="Carlson A."/>
            <person name="Copeland A."/>
            <person name="Coutinho P.M."/>
            <person name="de Vries R.P."/>
            <person name="Ferreira P."/>
            <person name="Findley K."/>
            <person name="Foster B."/>
            <person name="Gaskell J."/>
            <person name="Glotzer D."/>
            <person name="Gorecki P."/>
            <person name="Heitman J."/>
            <person name="Hesse C."/>
            <person name="Hori C."/>
            <person name="Igarashi K."/>
            <person name="Jurgens J.A."/>
            <person name="Kallen N."/>
            <person name="Kersten P."/>
            <person name="Kohler A."/>
            <person name="Kuees U."/>
            <person name="Kumar T.K.A."/>
            <person name="Kuo A."/>
            <person name="LaButti K."/>
            <person name="Larrondo L.F."/>
            <person name="Lindquist E."/>
            <person name="Ling A."/>
            <person name="Lombard V."/>
            <person name="Lucas S."/>
            <person name="Lundell T."/>
            <person name="Martin R."/>
            <person name="McLaughlin D.J."/>
            <person name="Morgenstern I."/>
            <person name="Morin E."/>
            <person name="Murat C."/>
            <person name="Nagy L.G."/>
            <person name="Nolan M."/>
            <person name="Ohm R.A."/>
            <person name="Patyshakuliyeva A."/>
            <person name="Rokas A."/>
            <person name="Ruiz-Duenas F.J."/>
            <person name="Sabat G."/>
            <person name="Salamov A."/>
            <person name="Samejima M."/>
            <person name="Schmutz J."/>
            <person name="Slot J.C."/>
            <person name="St John F."/>
            <person name="Stenlid J."/>
            <person name="Sun H."/>
            <person name="Sun S."/>
            <person name="Syed K."/>
            <person name="Tsang A."/>
            <person name="Wiebenga A."/>
            <person name="Young D."/>
            <person name="Pisabarro A."/>
            <person name="Eastwood D.C."/>
            <person name="Martin F."/>
            <person name="Cullen D."/>
            <person name="Grigoriev I.V."/>
            <person name="Hibbett D.S."/>
        </authorList>
    </citation>
    <scope>NUCLEOTIDE SEQUENCE [LARGE SCALE GENOMIC DNA]</scope>
    <source>
        <strain evidence="5">RWD-64-598 SS2</strain>
    </source>
</reference>